<evidence type="ECO:0000313" key="3">
    <source>
        <dbReference type="Proteomes" id="UP001596086"/>
    </source>
</evidence>
<name>A0ABW0S0K8_9BURK</name>
<organism evidence="2 3">
    <name type="scientific">Massilia aerilata</name>
    <dbReference type="NCBI Taxonomy" id="453817"/>
    <lineage>
        <taxon>Bacteria</taxon>
        <taxon>Pseudomonadati</taxon>
        <taxon>Pseudomonadota</taxon>
        <taxon>Betaproteobacteria</taxon>
        <taxon>Burkholderiales</taxon>
        <taxon>Oxalobacteraceae</taxon>
        <taxon>Telluria group</taxon>
        <taxon>Massilia</taxon>
    </lineage>
</organism>
<proteinExistence type="predicted"/>
<accession>A0ABW0S0K8</accession>
<protein>
    <recommendedName>
        <fullName evidence="4">DUF4398 domain-containing protein</fullName>
    </recommendedName>
</protein>
<evidence type="ECO:0000313" key="2">
    <source>
        <dbReference type="EMBL" id="MFC5550458.1"/>
    </source>
</evidence>
<sequence length="189" mass="20687">MRTPPHVILLLGAATLWAAHARAAEPLIRRVAPEVKLAYQQARELAAANYKNARAQCDAVTGNPKDLCIAEAKAARVRMEEEARAKYEDTLNAFTRARLRIADANYDRDKVRCDGFVGNDKDVCQAQAKATLVAARADAKADQKTIEARNEARDDKLAAAWKIAMERCDAFAGAAKDQCVSDAKVQFGK</sequence>
<gene>
    <name evidence="2" type="ORF">ACFPO9_18225</name>
</gene>
<dbReference type="EMBL" id="JBHSMZ010000015">
    <property type="protein sequence ID" value="MFC5550458.1"/>
    <property type="molecule type" value="Genomic_DNA"/>
</dbReference>
<evidence type="ECO:0000256" key="1">
    <source>
        <dbReference type="SAM" id="SignalP"/>
    </source>
</evidence>
<feature type="signal peptide" evidence="1">
    <location>
        <begin position="1"/>
        <end position="23"/>
    </location>
</feature>
<reference evidence="3" key="1">
    <citation type="journal article" date="2019" name="Int. J. Syst. Evol. Microbiol.">
        <title>The Global Catalogue of Microorganisms (GCM) 10K type strain sequencing project: providing services to taxonomists for standard genome sequencing and annotation.</title>
        <authorList>
            <consortium name="The Broad Institute Genomics Platform"/>
            <consortium name="The Broad Institute Genome Sequencing Center for Infectious Disease"/>
            <person name="Wu L."/>
            <person name="Ma J."/>
        </authorList>
    </citation>
    <scope>NUCLEOTIDE SEQUENCE [LARGE SCALE GENOMIC DNA]</scope>
    <source>
        <strain evidence="3">CGMCC 4.5798</strain>
    </source>
</reference>
<dbReference type="Proteomes" id="UP001596086">
    <property type="component" value="Unassembled WGS sequence"/>
</dbReference>
<keyword evidence="3" id="KW-1185">Reference proteome</keyword>
<keyword evidence="1" id="KW-0732">Signal</keyword>
<evidence type="ECO:0008006" key="4">
    <source>
        <dbReference type="Google" id="ProtNLM"/>
    </source>
</evidence>
<comment type="caution">
    <text evidence="2">The sequence shown here is derived from an EMBL/GenBank/DDBJ whole genome shotgun (WGS) entry which is preliminary data.</text>
</comment>
<feature type="chain" id="PRO_5047107524" description="DUF4398 domain-containing protein" evidence="1">
    <location>
        <begin position="24"/>
        <end position="189"/>
    </location>
</feature>
<dbReference type="RefSeq" id="WP_379773078.1">
    <property type="nucleotide sequence ID" value="NZ_JBHSMZ010000015.1"/>
</dbReference>